<dbReference type="GO" id="GO:0022857">
    <property type="term" value="F:transmembrane transporter activity"/>
    <property type="evidence" value="ECO:0007669"/>
    <property type="project" value="InterPro"/>
</dbReference>
<feature type="transmembrane region" description="Helical" evidence="6">
    <location>
        <begin position="43"/>
        <end position="61"/>
    </location>
</feature>
<keyword evidence="9" id="KW-1185">Reference proteome</keyword>
<protein>
    <submittedName>
        <fullName evidence="8">MFS multidrug transporter</fullName>
    </submittedName>
</protein>
<feature type="transmembrane region" description="Helical" evidence="6">
    <location>
        <begin position="178"/>
        <end position="197"/>
    </location>
</feature>
<dbReference type="GO" id="GO:0005886">
    <property type="term" value="C:plasma membrane"/>
    <property type="evidence" value="ECO:0007669"/>
    <property type="project" value="TreeGrafter"/>
</dbReference>
<dbReference type="PANTHER" id="PTHR23501">
    <property type="entry name" value="MAJOR FACILITATOR SUPERFAMILY"/>
    <property type="match status" value="1"/>
</dbReference>
<dbReference type="Proteomes" id="UP000092177">
    <property type="component" value="Chromosome 6"/>
</dbReference>
<name>A0A1B7Y6P1_COLHI</name>
<organism evidence="8 9">
    <name type="scientific">Colletotrichum higginsianum (strain IMI 349063)</name>
    <name type="common">Crucifer anthracnose fungus</name>
    <dbReference type="NCBI Taxonomy" id="759273"/>
    <lineage>
        <taxon>Eukaryota</taxon>
        <taxon>Fungi</taxon>
        <taxon>Dikarya</taxon>
        <taxon>Ascomycota</taxon>
        <taxon>Pezizomycotina</taxon>
        <taxon>Sordariomycetes</taxon>
        <taxon>Hypocreomycetidae</taxon>
        <taxon>Glomerellales</taxon>
        <taxon>Glomerellaceae</taxon>
        <taxon>Colletotrichum</taxon>
        <taxon>Colletotrichum destructivum species complex</taxon>
    </lineage>
</organism>
<evidence type="ECO:0000256" key="4">
    <source>
        <dbReference type="ARBA" id="ARBA00023136"/>
    </source>
</evidence>
<dbReference type="PANTHER" id="PTHR23501:SF156">
    <property type="entry name" value="TRANSPORTER, PUTATIVE-RELATED"/>
    <property type="match status" value="1"/>
</dbReference>
<feature type="transmembrane region" description="Helical" evidence="6">
    <location>
        <begin position="524"/>
        <end position="543"/>
    </location>
</feature>
<proteinExistence type="predicted"/>
<sequence length="560" mass="59995">MGLREKPQETIRQDETGHRPVSSASNTNLGSPAEDRVAPKKSLAFYLTFGAVLVNLFLYALDATTLSVATPLLLISHQAIAADLAGTSLESFWASISYLLAVAVTQPLYAALSNVLGRKPCLYAAYLFFAVGSIVFGLARNMGGVIAGRVLQGLGGGGLDVLSEIVITDMTTLQERSLYLGLMAIPMALGSVLGPTVGGVFSSLVTWRWLGWINLPLLAISFPLTVFFLRLRPLEHSRLSRLRTLDWVGVPLFTAGIVLFALPLSWAGNLYSWDSFRTLLPLLLGAALLCAFAFYEGKPAVPIMPHRIFQSRTASATLASVFFHGVSLYSLLQWLPLLYQAVMAKTVLQSAVSLLPTSVVSVVAAVAGVTIVGRANVGYRWSIRISWALTAAGTGLLVLLDTDSSTSLVHGLPVIWGAGIGLLLRLLALPLHASVVRVDDIGLAIGILLTFRLLGGLVGLSICSTVFSSYFSQAIGAIGDLPPSVEHLRDPEAAVAFIPHLRTLDLPDDTLLPILQAYLTSIRAIVYTMTGFSGLGLLSSFFISDLTLQRTERSQQQFDG</sequence>
<feature type="transmembrane region" description="Helical" evidence="6">
    <location>
        <begin position="412"/>
        <end position="431"/>
    </location>
</feature>
<dbReference type="VEuPathDB" id="FungiDB:CH63R_09195"/>
<feature type="transmembrane region" description="Helical" evidence="6">
    <location>
        <begin position="121"/>
        <end position="139"/>
    </location>
</feature>
<dbReference type="AlphaFoldDB" id="A0A1B7Y6P1"/>
<evidence type="ECO:0000256" key="1">
    <source>
        <dbReference type="ARBA" id="ARBA00004141"/>
    </source>
</evidence>
<reference evidence="9" key="1">
    <citation type="journal article" date="2017" name="BMC Genomics">
        <title>Gapless genome assembly of Colletotrichum higginsianum reveals chromosome structure and association of transposable elements with secondary metabolite gene clusters.</title>
        <authorList>
            <person name="Dallery J.-F."/>
            <person name="Lapalu N."/>
            <person name="Zampounis A."/>
            <person name="Pigne S."/>
            <person name="Luyten I."/>
            <person name="Amselem J."/>
            <person name="Wittenberg A.H.J."/>
            <person name="Zhou S."/>
            <person name="de Queiroz M.V."/>
            <person name="Robin G.P."/>
            <person name="Auger A."/>
            <person name="Hainaut M."/>
            <person name="Henrissat B."/>
            <person name="Kim K.-T."/>
            <person name="Lee Y.-H."/>
            <person name="Lespinet O."/>
            <person name="Schwartz D.C."/>
            <person name="Thon M.R."/>
            <person name="O'Connell R.J."/>
        </authorList>
    </citation>
    <scope>NUCLEOTIDE SEQUENCE [LARGE SCALE GENOMIC DNA]</scope>
    <source>
        <strain evidence="9">IMI 349063</strain>
    </source>
</reference>
<comment type="caution">
    <text evidence="8">The sequence shown here is derived from an EMBL/GenBank/DDBJ whole genome shotgun (WGS) entry which is preliminary data.</text>
</comment>
<dbReference type="InterPro" id="IPR036259">
    <property type="entry name" value="MFS_trans_sf"/>
</dbReference>
<feature type="transmembrane region" description="Helical" evidence="6">
    <location>
        <begin position="209"/>
        <end position="232"/>
    </location>
</feature>
<comment type="subcellular location">
    <subcellularLocation>
        <location evidence="1">Membrane</location>
        <topology evidence="1">Multi-pass membrane protein</topology>
    </subcellularLocation>
</comment>
<keyword evidence="3 6" id="KW-1133">Transmembrane helix</keyword>
<dbReference type="Pfam" id="PF07690">
    <property type="entry name" value="MFS_1"/>
    <property type="match status" value="1"/>
</dbReference>
<feature type="domain" description="Major facilitator superfamily (MFS) profile" evidence="7">
    <location>
        <begin position="48"/>
        <end position="548"/>
    </location>
</feature>
<feature type="transmembrane region" description="Helical" evidence="6">
    <location>
        <begin position="278"/>
        <end position="295"/>
    </location>
</feature>
<keyword evidence="4 6" id="KW-0472">Membrane</keyword>
<feature type="transmembrane region" description="Helical" evidence="6">
    <location>
        <begin position="443"/>
        <end position="467"/>
    </location>
</feature>
<feature type="region of interest" description="Disordered" evidence="5">
    <location>
        <begin position="1"/>
        <end position="34"/>
    </location>
</feature>
<dbReference type="PROSITE" id="PS50850">
    <property type="entry name" value="MFS"/>
    <property type="match status" value="1"/>
</dbReference>
<feature type="compositionally biased region" description="Basic and acidic residues" evidence="5">
    <location>
        <begin position="1"/>
        <end position="18"/>
    </location>
</feature>
<dbReference type="OrthoDB" id="4139357at2759"/>
<evidence type="ECO:0000256" key="3">
    <source>
        <dbReference type="ARBA" id="ARBA00022989"/>
    </source>
</evidence>
<feature type="transmembrane region" description="Helical" evidence="6">
    <location>
        <begin position="316"/>
        <end position="335"/>
    </location>
</feature>
<evidence type="ECO:0000313" key="8">
    <source>
        <dbReference type="EMBL" id="OBR07674.1"/>
    </source>
</evidence>
<dbReference type="KEGG" id="chig:CH63R_09195"/>
<dbReference type="EMBL" id="LTAN01000006">
    <property type="protein sequence ID" value="OBR07674.1"/>
    <property type="molecule type" value="Genomic_DNA"/>
</dbReference>
<dbReference type="InterPro" id="IPR011701">
    <property type="entry name" value="MFS"/>
</dbReference>
<dbReference type="InterPro" id="IPR020846">
    <property type="entry name" value="MFS_dom"/>
</dbReference>
<evidence type="ECO:0000259" key="7">
    <source>
        <dbReference type="PROSITE" id="PS50850"/>
    </source>
</evidence>
<dbReference type="RefSeq" id="XP_018156192.1">
    <property type="nucleotide sequence ID" value="XM_018304169.1"/>
</dbReference>
<keyword evidence="2 6" id="KW-0812">Transmembrane</keyword>
<evidence type="ECO:0000256" key="5">
    <source>
        <dbReference type="SAM" id="MobiDB-lite"/>
    </source>
</evidence>
<feature type="transmembrane region" description="Helical" evidence="6">
    <location>
        <begin position="381"/>
        <end position="400"/>
    </location>
</feature>
<feature type="transmembrane region" description="Helical" evidence="6">
    <location>
        <begin position="244"/>
        <end position="266"/>
    </location>
</feature>
<gene>
    <name evidence="8" type="ORF">CH63R_09195</name>
</gene>
<feature type="transmembrane region" description="Helical" evidence="6">
    <location>
        <begin position="347"/>
        <end position="369"/>
    </location>
</feature>
<dbReference type="GeneID" id="28868276"/>
<evidence type="ECO:0000256" key="6">
    <source>
        <dbReference type="SAM" id="Phobius"/>
    </source>
</evidence>
<evidence type="ECO:0000256" key="2">
    <source>
        <dbReference type="ARBA" id="ARBA00022692"/>
    </source>
</evidence>
<accession>A0A1B7Y6P1</accession>
<evidence type="ECO:0000313" key="9">
    <source>
        <dbReference type="Proteomes" id="UP000092177"/>
    </source>
</evidence>
<dbReference type="SUPFAM" id="SSF103473">
    <property type="entry name" value="MFS general substrate transporter"/>
    <property type="match status" value="1"/>
</dbReference>
<dbReference type="Gene3D" id="1.20.1720.10">
    <property type="entry name" value="Multidrug resistance protein D"/>
    <property type="match status" value="1"/>
</dbReference>